<feature type="transmembrane region" description="Helical" evidence="1">
    <location>
        <begin position="59"/>
        <end position="84"/>
    </location>
</feature>
<sequence>MPSFADVETTRKALSHLLYEHWVSHELFRWQWWLSVVLLLVPWLVWIRFVDTRRLFEMLVYASCIGITASILDVIGTSLALWGYRQRLVWFMYPPLLPIDLSIIPVVFTLVYQLCPTWSRFVSVVAILGILASCVEPLFTWADIYQSYDWSPLYSIPIYVLLASGAKWGVQRLLSIEEKSRSVAARSAMRRPHR</sequence>
<organism evidence="2 3">
    <name type="scientific">Alicyclobacillus sacchari</name>
    <dbReference type="NCBI Taxonomy" id="392010"/>
    <lineage>
        <taxon>Bacteria</taxon>
        <taxon>Bacillati</taxon>
        <taxon>Bacillota</taxon>
        <taxon>Bacilli</taxon>
        <taxon>Bacillales</taxon>
        <taxon>Alicyclobacillaceae</taxon>
        <taxon>Alicyclobacillus</taxon>
    </lineage>
</organism>
<proteinExistence type="predicted"/>
<dbReference type="Proteomes" id="UP000294581">
    <property type="component" value="Unassembled WGS sequence"/>
</dbReference>
<feature type="transmembrane region" description="Helical" evidence="1">
    <location>
        <begin position="30"/>
        <end position="47"/>
    </location>
</feature>
<keyword evidence="1" id="KW-0472">Membrane</keyword>
<evidence type="ECO:0000313" key="2">
    <source>
        <dbReference type="EMBL" id="TDY51107.1"/>
    </source>
</evidence>
<comment type="caution">
    <text evidence="2">The sequence shown here is derived from an EMBL/GenBank/DDBJ whole genome shotgun (WGS) entry which is preliminary data.</text>
</comment>
<protein>
    <submittedName>
        <fullName evidence="2">Uncharacterized protein</fullName>
    </submittedName>
</protein>
<keyword evidence="1" id="KW-1133">Transmembrane helix</keyword>
<dbReference type="RefSeq" id="WP_243834851.1">
    <property type="nucleotide sequence ID" value="NZ_SORF01000001.1"/>
</dbReference>
<keyword evidence="3" id="KW-1185">Reference proteome</keyword>
<keyword evidence="1" id="KW-0812">Transmembrane</keyword>
<feature type="transmembrane region" description="Helical" evidence="1">
    <location>
        <begin position="96"/>
        <end position="114"/>
    </location>
</feature>
<feature type="transmembrane region" description="Helical" evidence="1">
    <location>
        <begin position="153"/>
        <end position="170"/>
    </location>
</feature>
<feature type="transmembrane region" description="Helical" evidence="1">
    <location>
        <begin position="121"/>
        <end position="141"/>
    </location>
</feature>
<name>A0A4R8LWD3_9BACL</name>
<dbReference type="EMBL" id="SORF01000001">
    <property type="protein sequence ID" value="TDY51107.1"/>
    <property type="molecule type" value="Genomic_DNA"/>
</dbReference>
<dbReference type="NCBIfam" id="NF041644">
    <property type="entry name" value="CBO0543_fam"/>
    <property type="match status" value="1"/>
</dbReference>
<reference evidence="2 3" key="1">
    <citation type="submission" date="2019-03" db="EMBL/GenBank/DDBJ databases">
        <title>Genomic Encyclopedia of Type Strains, Phase IV (KMG-IV): sequencing the most valuable type-strain genomes for metagenomic binning, comparative biology and taxonomic classification.</title>
        <authorList>
            <person name="Goeker M."/>
        </authorList>
    </citation>
    <scope>NUCLEOTIDE SEQUENCE [LARGE SCALE GENOMIC DNA]</scope>
    <source>
        <strain evidence="2 3">DSM 17974</strain>
    </source>
</reference>
<evidence type="ECO:0000313" key="3">
    <source>
        <dbReference type="Proteomes" id="UP000294581"/>
    </source>
</evidence>
<dbReference type="InterPro" id="IPR048147">
    <property type="entry name" value="CBO0543-like"/>
</dbReference>
<evidence type="ECO:0000256" key="1">
    <source>
        <dbReference type="SAM" id="Phobius"/>
    </source>
</evidence>
<gene>
    <name evidence="2" type="ORF">C7445_10199</name>
</gene>
<dbReference type="AlphaFoldDB" id="A0A4R8LWD3"/>
<accession>A0A4R8LWD3</accession>